<accession>A0A6A0AHI5</accession>
<dbReference type="Gene3D" id="3.30.40.10">
    <property type="entry name" value="Zinc/RING finger domain, C3HC4 (zinc finger)"/>
    <property type="match status" value="1"/>
</dbReference>
<dbReference type="SUPFAM" id="SSF57850">
    <property type="entry name" value="RING/U-box"/>
    <property type="match status" value="1"/>
</dbReference>
<evidence type="ECO:0000256" key="2">
    <source>
        <dbReference type="ARBA" id="ARBA00022771"/>
    </source>
</evidence>
<organism evidence="6 7">
    <name type="scientific">Haematococcus lacustris</name>
    <name type="common">Green alga</name>
    <name type="synonym">Haematococcus pluvialis</name>
    <dbReference type="NCBI Taxonomy" id="44745"/>
    <lineage>
        <taxon>Eukaryota</taxon>
        <taxon>Viridiplantae</taxon>
        <taxon>Chlorophyta</taxon>
        <taxon>core chlorophytes</taxon>
        <taxon>Chlorophyceae</taxon>
        <taxon>CS clade</taxon>
        <taxon>Chlamydomonadales</taxon>
        <taxon>Haematococcaceae</taxon>
        <taxon>Haematococcus</taxon>
    </lineage>
</organism>
<sequence>MAELVRGTLVCNGGREGRHQSTMVMDTCCPSARAGLFPPAFQCNDSRLRCLAAAMPVTVVIDDSDDEEKKVAVPVNTARSAHNAAAAASTDAETEAGRKRAAPEEPEDKGAACTICLEPVESSGPHGPANLKCGHIFGKECIQ</sequence>
<feature type="non-terminal residue" evidence="6">
    <location>
        <position position="143"/>
    </location>
</feature>
<dbReference type="GO" id="GO:0016567">
    <property type="term" value="P:protein ubiquitination"/>
    <property type="evidence" value="ECO:0007669"/>
    <property type="project" value="InterPro"/>
</dbReference>
<dbReference type="Proteomes" id="UP000485058">
    <property type="component" value="Unassembled WGS sequence"/>
</dbReference>
<evidence type="ECO:0000256" key="4">
    <source>
        <dbReference type="SAM" id="MobiDB-lite"/>
    </source>
</evidence>
<dbReference type="GO" id="GO:0036297">
    <property type="term" value="P:interstrand cross-link repair"/>
    <property type="evidence" value="ECO:0007669"/>
    <property type="project" value="InterPro"/>
</dbReference>
<name>A0A6A0AHI5_HAELA</name>
<dbReference type="PANTHER" id="PTHR16047">
    <property type="entry name" value="RFWD3 PROTEIN"/>
    <property type="match status" value="1"/>
</dbReference>
<proteinExistence type="predicted"/>
<keyword evidence="2" id="KW-0863">Zinc-finger</keyword>
<dbReference type="GO" id="GO:0005634">
    <property type="term" value="C:nucleus"/>
    <property type="evidence" value="ECO:0007669"/>
    <property type="project" value="InterPro"/>
</dbReference>
<evidence type="ECO:0000259" key="5">
    <source>
        <dbReference type="Pfam" id="PF13445"/>
    </source>
</evidence>
<protein>
    <recommendedName>
        <fullName evidence="5">Zinc finger RING-type eukaryotic domain-containing protein</fullName>
    </recommendedName>
</protein>
<comment type="caution">
    <text evidence="6">The sequence shown here is derived from an EMBL/GenBank/DDBJ whole genome shotgun (WGS) entry which is preliminary data.</text>
</comment>
<feature type="region of interest" description="Disordered" evidence="4">
    <location>
        <begin position="76"/>
        <end position="109"/>
    </location>
</feature>
<dbReference type="Pfam" id="PF13445">
    <property type="entry name" value="zf-RING_UBOX"/>
    <property type="match status" value="1"/>
</dbReference>
<dbReference type="InterPro" id="IPR037381">
    <property type="entry name" value="RFWD3"/>
</dbReference>
<reference evidence="6 7" key="1">
    <citation type="submission" date="2020-02" db="EMBL/GenBank/DDBJ databases">
        <title>Draft genome sequence of Haematococcus lacustris strain NIES-144.</title>
        <authorList>
            <person name="Morimoto D."/>
            <person name="Nakagawa S."/>
            <person name="Yoshida T."/>
            <person name="Sawayama S."/>
        </authorList>
    </citation>
    <scope>NUCLEOTIDE SEQUENCE [LARGE SCALE GENOMIC DNA]</scope>
    <source>
        <strain evidence="6 7">NIES-144</strain>
    </source>
</reference>
<keyword evidence="1" id="KW-0479">Metal-binding</keyword>
<dbReference type="GO" id="GO:0008270">
    <property type="term" value="F:zinc ion binding"/>
    <property type="evidence" value="ECO:0007669"/>
    <property type="project" value="UniProtKB-KW"/>
</dbReference>
<evidence type="ECO:0000256" key="1">
    <source>
        <dbReference type="ARBA" id="ARBA00022723"/>
    </source>
</evidence>
<feature type="domain" description="Zinc finger RING-type eukaryotic" evidence="5">
    <location>
        <begin position="113"/>
        <end position="142"/>
    </location>
</feature>
<evidence type="ECO:0000313" key="6">
    <source>
        <dbReference type="EMBL" id="GFH31751.1"/>
    </source>
</evidence>
<gene>
    <name evidence="6" type="ORF">HaLaN_30856</name>
</gene>
<evidence type="ECO:0000256" key="3">
    <source>
        <dbReference type="ARBA" id="ARBA00022833"/>
    </source>
</evidence>
<keyword evidence="7" id="KW-1185">Reference proteome</keyword>
<dbReference type="InterPro" id="IPR027370">
    <property type="entry name" value="Znf-RING_euk"/>
</dbReference>
<evidence type="ECO:0000313" key="7">
    <source>
        <dbReference type="Proteomes" id="UP000485058"/>
    </source>
</evidence>
<keyword evidence="3" id="KW-0862">Zinc</keyword>
<dbReference type="PANTHER" id="PTHR16047:SF7">
    <property type="entry name" value="E3 UBIQUITIN-PROTEIN LIGASE RFWD3"/>
    <property type="match status" value="1"/>
</dbReference>
<dbReference type="InterPro" id="IPR013083">
    <property type="entry name" value="Znf_RING/FYVE/PHD"/>
</dbReference>
<dbReference type="GO" id="GO:0004842">
    <property type="term" value="F:ubiquitin-protein transferase activity"/>
    <property type="evidence" value="ECO:0007669"/>
    <property type="project" value="InterPro"/>
</dbReference>
<dbReference type="AlphaFoldDB" id="A0A6A0AHI5"/>
<dbReference type="EMBL" id="BLLF01005906">
    <property type="protein sequence ID" value="GFH31751.1"/>
    <property type="molecule type" value="Genomic_DNA"/>
</dbReference>
<feature type="non-terminal residue" evidence="6">
    <location>
        <position position="1"/>
    </location>
</feature>
<feature type="compositionally biased region" description="Low complexity" evidence="4">
    <location>
        <begin position="76"/>
        <end position="91"/>
    </location>
</feature>